<protein>
    <submittedName>
        <fullName evidence="1">Uncharacterized protein</fullName>
    </submittedName>
</protein>
<comment type="caution">
    <text evidence="1">The sequence shown here is derived from an EMBL/GenBank/DDBJ whole genome shotgun (WGS) entry which is preliminary data.</text>
</comment>
<dbReference type="Proteomes" id="UP001165960">
    <property type="component" value="Unassembled WGS sequence"/>
</dbReference>
<keyword evidence="2" id="KW-1185">Reference proteome</keyword>
<evidence type="ECO:0000313" key="2">
    <source>
        <dbReference type="Proteomes" id="UP001165960"/>
    </source>
</evidence>
<accession>A0ACC2UHQ9</accession>
<evidence type="ECO:0000313" key="1">
    <source>
        <dbReference type="EMBL" id="KAJ9086292.1"/>
    </source>
</evidence>
<reference evidence="1" key="1">
    <citation type="submission" date="2022-04" db="EMBL/GenBank/DDBJ databases">
        <title>Genome of the entomopathogenic fungus Entomophthora muscae.</title>
        <authorList>
            <person name="Elya C."/>
            <person name="Lovett B.R."/>
            <person name="Lee E."/>
            <person name="Macias A.M."/>
            <person name="Hajek A.E."/>
            <person name="De Bivort B.L."/>
            <person name="Kasson M.T."/>
            <person name="De Fine Licht H.H."/>
            <person name="Stajich J.E."/>
        </authorList>
    </citation>
    <scope>NUCLEOTIDE SEQUENCE</scope>
    <source>
        <strain evidence="1">Berkeley</strain>
    </source>
</reference>
<name>A0ACC2UHQ9_9FUNG</name>
<proteinExistence type="predicted"/>
<sequence length="372" mass="41182">MGRAQELLPKINVYLTLVSAVCGLITLSLITWGRIYATRGEMNRVSIRLTQGMVLVIIFKASVMLLFMFSTHGGIVCTGLSFIVHWLSLVYIFFGVSIAANLHCVALRGARPNPFREALCWILPLLAATVLMGSSLIAGRLGLDNDTLSCEFRNRKSTSTHVWIWISFLVWILISGLYCSYIVLKVLFGQGLAVAFDPVEYEKKSTDTNLCALISDLKTLVHGIAFYCFIPVITQTGFFINTAYGLLYNDSNLLLVYISVIGTGLSGILTLAAFLKDPSLRGLIRSQQHKRCTGTPYSNFTHRPLSKSSLSNTSLDWTPPTTYTSVLSWGNKINYLRKSLPPLPCCQGIPPHPLTPSCRTCPDDIKLFVQNL</sequence>
<gene>
    <name evidence="1" type="ORF">DSO57_1005569</name>
</gene>
<organism evidence="1 2">
    <name type="scientific">Entomophthora muscae</name>
    <dbReference type="NCBI Taxonomy" id="34485"/>
    <lineage>
        <taxon>Eukaryota</taxon>
        <taxon>Fungi</taxon>
        <taxon>Fungi incertae sedis</taxon>
        <taxon>Zoopagomycota</taxon>
        <taxon>Entomophthoromycotina</taxon>
        <taxon>Entomophthoromycetes</taxon>
        <taxon>Entomophthorales</taxon>
        <taxon>Entomophthoraceae</taxon>
        <taxon>Entomophthora</taxon>
    </lineage>
</organism>
<dbReference type="EMBL" id="QTSX02000725">
    <property type="protein sequence ID" value="KAJ9086292.1"/>
    <property type="molecule type" value="Genomic_DNA"/>
</dbReference>